<dbReference type="PROSITE" id="PS00892">
    <property type="entry name" value="HIT_1"/>
    <property type="match status" value="1"/>
</dbReference>
<dbReference type="InterPro" id="IPR019808">
    <property type="entry name" value="Histidine_triad_CS"/>
</dbReference>
<sequence length="112" mass="12398">MDNCIFCKIIRGEIPSQKVFENEGYFAFRDIHPQAKTHVLVIPKVHVKNVLEADEALLGGLFHTAAQVARQEGLSEGFRLVSNCGKHGAQSVEHLHVHILGGEQLGEDMRGK</sequence>
<dbReference type="InterPro" id="IPR011146">
    <property type="entry name" value="HIT-like"/>
</dbReference>
<dbReference type="CDD" id="cd01276">
    <property type="entry name" value="PKCI_related"/>
    <property type="match status" value="1"/>
</dbReference>
<evidence type="ECO:0000313" key="5">
    <source>
        <dbReference type="EMBL" id="HIS92637.1"/>
    </source>
</evidence>
<dbReference type="Pfam" id="PF01230">
    <property type="entry name" value="HIT"/>
    <property type="match status" value="1"/>
</dbReference>
<dbReference type="AlphaFoldDB" id="A0A9D1K6F8"/>
<evidence type="ECO:0000256" key="2">
    <source>
        <dbReference type="PIRSR" id="PIRSR601310-3"/>
    </source>
</evidence>
<accession>A0A9D1K6F8</accession>
<dbReference type="InterPro" id="IPR001310">
    <property type="entry name" value="Histidine_triad_HIT"/>
</dbReference>
<comment type="caution">
    <text evidence="5">The sequence shown here is derived from an EMBL/GenBank/DDBJ whole genome shotgun (WGS) entry which is preliminary data.</text>
</comment>
<feature type="short sequence motif" description="Histidine triad motif" evidence="2 3">
    <location>
        <begin position="94"/>
        <end position="98"/>
    </location>
</feature>
<proteinExistence type="predicted"/>
<feature type="domain" description="HIT" evidence="4">
    <location>
        <begin position="5"/>
        <end position="110"/>
    </location>
</feature>
<evidence type="ECO:0000313" key="6">
    <source>
        <dbReference type="Proteomes" id="UP000824140"/>
    </source>
</evidence>
<protein>
    <submittedName>
        <fullName evidence="5">Histidine triad nucleotide-binding protein</fullName>
    </submittedName>
</protein>
<dbReference type="GO" id="GO:0003824">
    <property type="term" value="F:catalytic activity"/>
    <property type="evidence" value="ECO:0007669"/>
    <property type="project" value="InterPro"/>
</dbReference>
<evidence type="ECO:0000256" key="3">
    <source>
        <dbReference type="PROSITE-ProRule" id="PRU00464"/>
    </source>
</evidence>
<dbReference type="Gene3D" id="3.30.428.10">
    <property type="entry name" value="HIT-like"/>
    <property type="match status" value="1"/>
</dbReference>
<dbReference type="Proteomes" id="UP000824140">
    <property type="component" value="Unassembled WGS sequence"/>
</dbReference>
<gene>
    <name evidence="5" type="ORF">IAA84_06415</name>
</gene>
<dbReference type="SUPFAM" id="SSF54197">
    <property type="entry name" value="HIT-like"/>
    <property type="match status" value="1"/>
</dbReference>
<dbReference type="PANTHER" id="PTHR23089">
    <property type="entry name" value="HISTIDINE TRIAD HIT PROTEIN"/>
    <property type="match status" value="1"/>
</dbReference>
<feature type="active site" description="Tele-AMP-histidine intermediate" evidence="1">
    <location>
        <position position="96"/>
    </location>
</feature>
<organism evidence="5 6">
    <name type="scientific">Candidatus Alectryocaccomicrobium excrementavium</name>
    <dbReference type="NCBI Taxonomy" id="2840668"/>
    <lineage>
        <taxon>Bacteria</taxon>
        <taxon>Bacillati</taxon>
        <taxon>Bacillota</taxon>
        <taxon>Clostridia</taxon>
        <taxon>Candidatus Alectryocaccomicrobium</taxon>
    </lineage>
</organism>
<evidence type="ECO:0000256" key="1">
    <source>
        <dbReference type="PIRSR" id="PIRSR601310-1"/>
    </source>
</evidence>
<dbReference type="PROSITE" id="PS51084">
    <property type="entry name" value="HIT_2"/>
    <property type="match status" value="1"/>
</dbReference>
<reference evidence="5" key="1">
    <citation type="submission" date="2020-10" db="EMBL/GenBank/DDBJ databases">
        <authorList>
            <person name="Gilroy R."/>
        </authorList>
    </citation>
    <scope>NUCLEOTIDE SEQUENCE</scope>
    <source>
        <strain evidence="5">13766</strain>
    </source>
</reference>
<dbReference type="PRINTS" id="PR00332">
    <property type="entry name" value="HISTRIAD"/>
</dbReference>
<evidence type="ECO:0000259" key="4">
    <source>
        <dbReference type="PROSITE" id="PS51084"/>
    </source>
</evidence>
<dbReference type="InterPro" id="IPR036265">
    <property type="entry name" value="HIT-like_sf"/>
</dbReference>
<dbReference type="EMBL" id="DVJN01000126">
    <property type="protein sequence ID" value="HIS92637.1"/>
    <property type="molecule type" value="Genomic_DNA"/>
</dbReference>
<name>A0A9D1K6F8_9FIRM</name>
<reference evidence="5" key="2">
    <citation type="journal article" date="2021" name="PeerJ">
        <title>Extensive microbial diversity within the chicken gut microbiome revealed by metagenomics and culture.</title>
        <authorList>
            <person name="Gilroy R."/>
            <person name="Ravi A."/>
            <person name="Getino M."/>
            <person name="Pursley I."/>
            <person name="Horton D.L."/>
            <person name="Alikhan N.F."/>
            <person name="Baker D."/>
            <person name="Gharbi K."/>
            <person name="Hall N."/>
            <person name="Watson M."/>
            <person name="Adriaenssens E.M."/>
            <person name="Foster-Nyarko E."/>
            <person name="Jarju S."/>
            <person name="Secka A."/>
            <person name="Antonio M."/>
            <person name="Oren A."/>
            <person name="Chaudhuri R.R."/>
            <person name="La Ragione R."/>
            <person name="Hildebrand F."/>
            <person name="Pallen M.J."/>
        </authorList>
    </citation>
    <scope>NUCLEOTIDE SEQUENCE</scope>
    <source>
        <strain evidence="5">13766</strain>
    </source>
</reference>